<feature type="region of interest" description="Disordered" evidence="12">
    <location>
        <begin position="215"/>
        <end position="244"/>
    </location>
</feature>
<comment type="similarity">
    <text evidence="2 11">Belongs to the glycosyltransferase 2 family. GalNAc-T subfamily.</text>
</comment>
<evidence type="ECO:0000256" key="9">
    <source>
        <dbReference type="ARBA" id="ARBA00023136"/>
    </source>
</evidence>
<evidence type="ECO:0000313" key="15">
    <source>
        <dbReference type="Proteomes" id="UP001283361"/>
    </source>
</evidence>
<gene>
    <name evidence="14" type="ORF">RRG08_043851</name>
</gene>
<evidence type="ECO:0000259" key="13">
    <source>
        <dbReference type="SMART" id="SM00458"/>
    </source>
</evidence>
<dbReference type="InterPro" id="IPR000772">
    <property type="entry name" value="Ricin_B_lectin"/>
</dbReference>
<keyword evidence="11" id="KW-0464">Manganese</keyword>
<reference evidence="14" key="1">
    <citation type="journal article" date="2023" name="G3 (Bethesda)">
        <title>A reference genome for the long-term kleptoplast-retaining sea slug Elysia crispata morphotype clarki.</title>
        <authorList>
            <person name="Eastman K.E."/>
            <person name="Pendleton A.L."/>
            <person name="Shaikh M.A."/>
            <person name="Suttiyut T."/>
            <person name="Ogas R."/>
            <person name="Tomko P."/>
            <person name="Gavelis G."/>
            <person name="Widhalm J.R."/>
            <person name="Wisecaver J.H."/>
        </authorList>
    </citation>
    <scope>NUCLEOTIDE SEQUENCE</scope>
    <source>
        <strain evidence="14">ECLA1</strain>
    </source>
</reference>
<dbReference type="GO" id="GO:0006493">
    <property type="term" value="P:protein O-linked glycosylation"/>
    <property type="evidence" value="ECO:0007669"/>
    <property type="project" value="TreeGrafter"/>
</dbReference>
<evidence type="ECO:0000313" key="14">
    <source>
        <dbReference type="EMBL" id="KAK3713269.1"/>
    </source>
</evidence>
<dbReference type="SUPFAM" id="SSF53448">
    <property type="entry name" value="Nucleotide-diphospho-sugar transferases"/>
    <property type="match status" value="1"/>
</dbReference>
<keyword evidence="3 11" id="KW-0808">Transferase</keyword>
<keyword evidence="10 11" id="KW-1015">Disulfide bond</keyword>
<dbReference type="Gene3D" id="2.80.10.50">
    <property type="match status" value="1"/>
</dbReference>
<dbReference type="PANTHER" id="PTHR11675:SF119">
    <property type="entry name" value="POLYPEPTIDE N-ACETYLGALACTOSAMINYLTRANSFERASE 2"/>
    <property type="match status" value="1"/>
</dbReference>
<dbReference type="SUPFAM" id="SSF50370">
    <property type="entry name" value="Ricin B-like lectins"/>
    <property type="match status" value="1"/>
</dbReference>
<dbReference type="CDD" id="cd02510">
    <property type="entry name" value="pp-GalNAc-T"/>
    <property type="match status" value="1"/>
</dbReference>
<dbReference type="Pfam" id="PF00535">
    <property type="entry name" value="Glycos_transf_2"/>
    <property type="match status" value="1"/>
</dbReference>
<keyword evidence="7" id="KW-1133">Transmembrane helix</keyword>
<dbReference type="InterPro" id="IPR045885">
    <property type="entry name" value="GalNAc-T"/>
</dbReference>
<dbReference type="InterPro" id="IPR029044">
    <property type="entry name" value="Nucleotide-diphossugar_trans"/>
</dbReference>
<accession>A0AAE0XUS7</accession>
<keyword evidence="15" id="KW-1185">Reference proteome</keyword>
<dbReference type="AlphaFoldDB" id="A0AAE0XUS7"/>
<evidence type="ECO:0000256" key="2">
    <source>
        <dbReference type="ARBA" id="ARBA00005680"/>
    </source>
</evidence>
<keyword evidence="4" id="KW-0812">Transmembrane</keyword>
<feature type="compositionally biased region" description="Polar residues" evidence="12">
    <location>
        <begin position="228"/>
        <end position="244"/>
    </location>
</feature>
<dbReference type="Gene3D" id="3.90.550.10">
    <property type="entry name" value="Spore Coat Polysaccharide Biosynthesis Protein SpsA, Chain A"/>
    <property type="match status" value="1"/>
</dbReference>
<dbReference type="InterPro" id="IPR027791">
    <property type="entry name" value="Galactosyl_T_C"/>
</dbReference>
<organism evidence="14 15">
    <name type="scientific">Elysia crispata</name>
    <name type="common">lettuce slug</name>
    <dbReference type="NCBI Taxonomy" id="231223"/>
    <lineage>
        <taxon>Eukaryota</taxon>
        <taxon>Metazoa</taxon>
        <taxon>Spiralia</taxon>
        <taxon>Lophotrochozoa</taxon>
        <taxon>Mollusca</taxon>
        <taxon>Gastropoda</taxon>
        <taxon>Heterobranchia</taxon>
        <taxon>Euthyneura</taxon>
        <taxon>Panpulmonata</taxon>
        <taxon>Sacoglossa</taxon>
        <taxon>Placobranchoidea</taxon>
        <taxon>Plakobranchidae</taxon>
        <taxon>Elysia</taxon>
    </lineage>
</organism>
<dbReference type="EC" id="2.4.1.-" evidence="11"/>
<keyword evidence="5 11" id="KW-0430">Lectin</keyword>
<evidence type="ECO:0000256" key="7">
    <source>
        <dbReference type="ARBA" id="ARBA00022989"/>
    </source>
</evidence>
<evidence type="ECO:0000256" key="10">
    <source>
        <dbReference type="ARBA" id="ARBA00023157"/>
    </source>
</evidence>
<dbReference type="Pfam" id="PF02709">
    <property type="entry name" value="Glyco_transf_7C"/>
    <property type="match status" value="1"/>
</dbReference>
<dbReference type="GO" id="GO:0030246">
    <property type="term" value="F:carbohydrate binding"/>
    <property type="evidence" value="ECO:0007669"/>
    <property type="project" value="UniProtKB-KW"/>
</dbReference>
<evidence type="ECO:0000256" key="5">
    <source>
        <dbReference type="ARBA" id="ARBA00022734"/>
    </source>
</evidence>
<dbReference type="GO" id="GO:0004653">
    <property type="term" value="F:polypeptide N-acetylgalactosaminyltransferase activity"/>
    <property type="evidence" value="ECO:0007669"/>
    <property type="project" value="TreeGrafter"/>
</dbReference>
<comment type="caution">
    <text evidence="14">The sequence shown here is derived from an EMBL/GenBank/DDBJ whole genome shotgun (WGS) entry which is preliminary data.</text>
</comment>
<evidence type="ECO:0000256" key="3">
    <source>
        <dbReference type="ARBA" id="ARBA00022679"/>
    </source>
</evidence>
<proteinExistence type="inferred from homology"/>
<comment type="subcellular location">
    <subcellularLocation>
        <location evidence="1 11">Golgi apparatus membrane</location>
        <topology evidence="1 11">Single-pass type II membrane protein</topology>
    </subcellularLocation>
</comment>
<evidence type="ECO:0000256" key="12">
    <source>
        <dbReference type="SAM" id="MobiDB-lite"/>
    </source>
</evidence>
<dbReference type="EMBL" id="JAWDGP010007564">
    <property type="protein sequence ID" value="KAK3713269.1"/>
    <property type="molecule type" value="Genomic_DNA"/>
</dbReference>
<dbReference type="Pfam" id="PF00652">
    <property type="entry name" value="Ricin_B_lectin"/>
    <property type="match status" value="1"/>
</dbReference>
<keyword evidence="9" id="KW-0472">Membrane</keyword>
<evidence type="ECO:0000256" key="11">
    <source>
        <dbReference type="RuleBase" id="RU361242"/>
    </source>
</evidence>
<sequence length="827" mass="94601">MFMKRSSWRNSQFQARISSFPGASLLAQDGLPPNEKPYPSDTVIIDDHSREDRIKDTRIRLERDWSGILNTENQPKDPFNQWDSKFGLLSGTKTTNKARAMMLTDKVPPRRDLNVGTIHPLFLEALKTASDSLLMHESKTERGIQNTISYDIQSPVTYAVKNFATRERNTTTDSKKTAIKLDSVNSILGNLKEALDLHNFSKGRGERRELNKAQITNFSTKPSDEAKQISSNPSLRYNTRNGNSGEEDRILISFENRKRPFGERQDEKNKMTSIPSITETKIFEVSKSAKYEGVTLPFFKTYGNPGDPGELGESYKYPTKDLTQGQKLKRAQEFDLYSFDAWTSEKISVHRNLRDGRLPQCHSQTLPELPKVSVLVVFYNEAWSTLLRTIHSILDRSPPQAVAELVLLDDFSNLPHLGDPLASYVQAIEKVRLLRTTERLGLIRARNAIFQYSVGDVVVFLDSHVECFPGWLEHLVAPVVSDYRTVTFPVIEIINEKTFRLVESKKPTFVGGLNIKTLNFEWLVSRSVATAKPGANIRSPTMPGGLYAVSRRWFAQLGQYDPGLELWGGENIEMSFKTWMCGGTLIQVACSHVGHVFRKTNPVLKDRSWNRSPGFRNSVRVAEVWMDQFKHFFYERIAYNIREFGDVSARVKLRESLNCHNFSWYLDNIFPELKVDMDVHGVYSGPISDTAAKLCIDRSDDQNVRLNKCNSRHIYQIWQLTSKGKLQSADRAIGVLMRNDPSRQKPRLGIFKTFHQNPEVYFQFVYDQRHRLVHVKSGLCLHAETAAHNVVLTTCSLSSMAQKWKHKTREAYRNSFKNKGIPINWFV</sequence>
<protein>
    <recommendedName>
        <fullName evidence="11">Polypeptide N-acetylgalactosaminyltransferase</fullName>
        <ecNumber evidence="11">2.4.1.-</ecNumber>
    </recommendedName>
    <alternativeName>
        <fullName evidence="11">Protein-UDP acetylgalactosaminyltransferase</fullName>
    </alternativeName>
</protein>
<dbReference type="InterPro" id="IPR001173">
    <property type="entry name" value="Glyco_trans_2-like"/>
</dbReference>
<dbReference type="SMART" id="SM00458">
    <property type="entry name" value="RICIN"/>
    <property type="match status" value="1"/>
</dbReference>
<dbReference type="PROSITE" id="PS50231">
    <property type="entry name" value="RICIN_B_LECTIN"/>
    <property type="match status" value="1"/>
</dbReference>
<dbReference type="GO" id="GO:0000139">
    <property type="term" value="C:Golgi membrane"/>
    <property type="evidence" value="ECO:0007669"/>
    <property type="project" value="UniProtKB-SubCell"/>
</dbReference>
<evidence type="ECO:0000256" key="6">
    <source>
        <dbReference type="ARBA" id="ARBA00022968"/>
    </source>
</evidence>
<keyword evidence="6" id="KW-0735">Signal-anchor</keyword>
<dbReference type="PANTHER" id="PTHR11675">
    <property type="entry name" value="N-ACETYLGALACTOSAMINYLTRANSFERASE"/>
    <property type="match status" value="1"/>
</dbReference>
<name>A0AAE0XUS7_9GAST</name>
<dbReference type="InterPro" id="IPR035992">
    <property type="entry name" value="Ricin_B-like_lectins"/>
</dbReference>
<evidence type="ECO:0000256" key="4">
    <source>
        <dbReference type="ARBA" id="ARBA00022692"/>
    </source>
</evidence>
<keyword evidence="11" id="KW-0328">Glycosyltransferase</keyword>
<feature type="domain" description="Ricin B lectin" evidence="13">
    <location>
        <begin position="681"/>
        <end position="807"/>
    </location>
</feature>
<comment type="pathway">
    <text evidence="11">Protein modification; protein glycosylation.</text>
</comment>
<keyword evidence="8 11" id="KW-0333">Golgi apparatus</keyword>
<evidence type="ECO:0000256" key="1">
    <source>
        <dbReference type="ARBA" id="ARBA00004323"/>
    </source>
</evidence>
<dbReference type="Proteomes" id="UP001283361">
    <property type="component" value="Unassembled WGS sequence"/>
</dbReference>
<comment type="cofactor">
    <cofactor evidence="11">
        <name>Mn(2+)</name>
        <dbReference type="ChEBI" id="CHEBI:29035"/>
    </cofactor>
</comment>
<evidence type="ECO:0000256" key="8">
    <source>
        <dbReference type="ARBA" id="ARBA00023034"/>
    </source>
</evidence>